<evidence type="ECO:0000313" key="1">
    <source>
        <dbReference type="EMBL" id="CAH1449818.1"/>
    </source>
</evidence>
<gene>
    <name evidence="1" type="ORF">LVIROSA_LOCUS35277</name>
</gene>
<evidence type="ECO:0000313" key="2">
    <source>
        <dbReference type="Proteomes" id="UP001157418"/>
    </source>
</evidence>
<proteinExistence type="predicted"/>
<reference evidence="1 2" key="1">
    <citation type="submission" date="2022-01" db="EMBL/GenBank/DDBJ databases">
        <authorList>
            <person name="Xiong W."/>
            <person name="Schranz E."/>
        </authorList>
    </citation>
    <scope>NUCLEOTIDE SEQUENCE [LARGE SCALE GENOMIC DNA]</scope>
</reference>
<protein>
    <submittedName>
        <fullName evidence="1">Uncharacterized protein</fullName>
    </submittedName>
</protein>
<comment type="caution">
    <text evidence="1">The sequence shown here is derived from an EMBL/GenBank/DDBJ whole genome shotgun (WGS) entry which is preliminary data.</text>
</comment>
<name>A0AAU9PIS4_9ASTR</name>
<organism evidence="1 2">
    <name type="scientific">Lactuca virosa</name>
    <dbReference type="NCBI Taxonomy" id="75947"/>
    <lineage>
        <taxon>Eukaryota</taxon>
        <taxon>Viridiplantae</taxon>
        <taxon>Streptophyta</taxon>
        <taxon>Embryophyta</taxon>
        <taxon>Tracheophyta</taxon>
        <taxon>Spermatophyta</taxon>
        <taxon>Magnoliopsida</taxon>
        <taxon>eudicotyledons</taxon>
        <taxon>Gunneridae</taxon>
        <taxon>Pentapetalae</taxon>
        <taxon>asterids</taxon>
        <taxon>campanulids</taxon>
        <taxon>Asterales</taxon>
        <taxon>Asteraceae</taxon>
        <taxon>Cichorioideae</taxon>
        <taxon>Cichorieae</taxon>
        <taxon>Lactucinae</taxon>
        <taxon>Lactuca</taxon>
    </lineage>
</organism>
<keyword evidence="2" id="KW-1185">Reference proteome</keyword>
<sequence>MGIGPSAQILFKYIDLLEKSKFNDVVSLFIWLLSDLSDYSTPTRRLSSLALSSCNSSRDRRWKWLKLNISDAIQSRLHD</sequence>
<dbReference type="AlphaFoldDB" id="A0AAU9PIS4"/>
<accession>A0AAU9PIS4</accession>
<dbReference type="Proteomes" id="UP001157418">
    <property type="component" value="Unassembled WGS sequence"/>
</dbReference>
<dbReference type="EMBL" id="CAKMRJ010005634">
    <property type="protein sequence ID" value="CAH1449818.1"/>
    <property type="molecule type" value="Genomic_DNA"/>
</dbReference>